<dbReference type="AlphaFoldDB" id="A0AAW2EEN8"/>
<name>A0AAW2EEN8_9HYME</name>
<comment type="caution">
    <text evidence="2">The sequence shown here is derived from an EMBL/GenBank/DDBJ whole genome shotgun (WGS) entry which is preliminary data.</text>
</comment>
<feature type="compositionally biased region" description="Low complexity" evidence="1">
    <location>
        <begin position="85"/>
        <end position="96"/>
    </location>
</feature>
<dbReference type="EMBL" id="JADYXP020000024">
    <property type="protein sequence ID" value="KAL0101672.1"/>
    <property type="molecule type" value="Genomic_DNA"/>
</dbReference>
<sequence>MPARHREHRDTANNLQLKSYEVTPRYGFFNTTFERLAASLPSFPANPSSPRLSRKERKGRGNGRRRRREKNDDRRRRRRRRRRSSTAGSAAKTSAACRREGSVIGNGEIADCSRRATALAIFDQTGVLYFYTRIIIQCM</sequence>
<evidence type="ECO:0000313" key="3">
    <source>
        <dbReference type="Proteomes" id="UP001430953"/>
    </source>
</evidence>
<reference evidence="2 3" key="1">
    <citation type="submission" date="2023-03" db="EMBL/GenBank/DDBJ databases">
        <title>High recombination rates correlate with genetic variation in Cardiocondyla obscurior ants.</title>
        <authorList>
            <person name="Errbii M."/>
        </authorList>
    </citation>
    <scope>NUCLEOTIDE SEQUENCE [LARGE SCALE GENOMIC DNA]</scope>
    <source>
        <strain evidence="2">Alpha-2009</strain>
        <tissue evidence="2">Whole body</tissue>
    </source>
</reference>
<keyword evidence="3" id="KW-1185">Reference proteome</keyword>
<gene>
    <name evidence="2" type="ORF">PUN28_019080</name>
</gene>
<feature type="compositionally biased region" description="Basic residues" evidence="1">
    <location>
        <begin position="52"/>
        <end position="68"/>
    </location>
</feature>
<evidence type="ECO:0000256" key="1">
    <source>
        <dbReference type="SAM" id="MobiDB-lite"/>
    </source>
</evidence>
<proteinExistence type="predicted"/>
<accession>A0AAW2EEN8</accession>
<feature type="region of interest" description="Disordered" evidence="1">
    <location>
        <begin position="40"/>
        <end position="99"/>
    </location>
</feature>
<dbReference type="Proteomes" id="UP001430953">
    <property type="component" value="Unassembled WGS sequence"/>
</dbReference>
<protein>
    <submittedName>
        <fullName evidence="2">Uncharacterized protein</fullName>
    </submittedName>
</protein>
<evidence type="ECO:0000313" key="2">
    <source>
        <dbReference type="EMBL" id="KAL0101672.1"/>
    </source>
</evidence>
<organism evidence="2 3">
    <name type="scientific">Cardiocondyla obscurior</name>
    <dbReference type="NCBI Taxonomy" id="286306"/>
    <lineage>
        <taxon>Eukaryota</taxon>
        <taxon>Metazoa</taxon>
        <taxon>Ecdysozoa</taxon>
        <taxon>Arthropoda</taxon>
        <taxon>Hexapoda</taxon>
        <taxon>Insecta</taxon>
        <taxon>Pterygota</taxon>
        <taxon>Neoptera</taxon>
        <taxon>Endopterygota</taxon>
        <taxon>Hymenoptera</taxon>
        <taxon>Apocrita</taxon>
        <taxon>Aculeata</taxon>
        <taxon>Formicoidea</taxon>
        <taxon>Formicidae</taxon>
        <taxon>Myrmicinae</taxon>
        <taxon>Cardiocondyla</taxon>
    </lineage>
</organism>
<feature type="compositionally biased region" description="Basic residues" evidence="1">
    <location>
        <begin position="75"/>
        <end position="84"/>
    </location>
</feature>